<sequence length="72" mass="7660">MVMSRRGFATAHDPDAGPGRLLRRAAGLSRELGALSGEVVDARYAGAFLAPLLINHTKCRDLVSEALAQQGR</sequence>
<reference evidence="1 2" key="1">
    <citation type="submission" date="2018-10" db="EMBL/GenBank/DDBJ databases">
        <title>The genome of Streptomyces dangxiongensis Z022.</title>
        <authorList>
            <person name="Zhang B."/>
        </authorList>
    </citation>
    <scope>NUCLEOTIDE SEQUENCE [LARGE SCALE GENOMIC DNA]</scope>
    <source>
        <strain evidence="1 2">Z022</strain>
    </source>
</reference>
<proteinExistence type="predicted"/>
<dbReference type="RefSeq" id="WP_121788002.1">
    <property type="nucleotide sequence ID" value="NZ_CP033073.1"/>
</dbReference>
<dbReference type="Proteomes" id="UP000268329">
    <property type="component" value="Chromosome"/>
</dbReference>
<gene>
    <name evidence="1" type="ORF">D9753_18415</name>
</gene>
<protein>
    <submittedName>
        <fullName evidence="1">Uncharacterized protein</fullName>
    </submittedName>
</protein>
<evidence type="ECO:0000313" key="1">
    <source>
        <dbReference type="EMBL" id="AYN40550.1"/>
    </source>
</evidence>
<dbReference type="EMBL" id="CP033073">
    <property type="protein sequence ID" value="AYN40550.1"/>
    <property type="molecule type" value="Genomic_DNA"/>
</dbReference>
<dbReference type="OrthoDB" id="9806213at2"/>
<organism evidence="1 2">
    <name type="scientific">Streptomyces dangxiongensis</name>
    <dbReference type="NCBI Taxonomy" id="1442032"/>
    <lineage>
        <taxon>Bacteria</taxon>
        <taxon>Bacillati</taxon>
        <taxon>Actinomycetota</taxon>
        <taxon>Actinomycetes</taxon>
        <taxon>Kitasatosporales</taxon>
        <taxon>Streptomycetaceae</taxon>
        <taxon>Streptomyces</taxon>
    </lineage>
</organism>
<dbReference type="AlphaFoldDB" id="A0A3G2JDZ9"/>
<accession>A0A3G2JDZ9</accession>
<keyword evidence="2" id="KW-1185">Reference proteome</keyword>
<name>A0A3G2JDZ9_9ACTN</name>
<evidence type="ECO:0000313" key="2">
    <source>
        <dbReference type="Proteomes" id="UP000268329"/>
    </source>
</evidence>
<dbReference type="KEGG" id="sdd:D9753_18415"/>